<evidence type="ECO:0000313" key="1">
    <source>
        <dbReference type="EMBL" id="CAG7723256.1"/>
    </source>
</evidence>
<dbReference type="Proteomes" id="UP000708208">
    <property type="component" value="Unassembled WGS sequence"/>
</dbReference>
<proteinExistence type="predicted"/>
<comment type="caution">
    <text evidence="1">The sequence shown here is derived from an EMBL/GenBank/DDBJ whole genome shotgun (WGS) entry which is preliminary data.</text>
</comment>
<name>A0A8J2P2M6_9HEXA</name>
<dbReference type="OrthoDB" id="1060785at2759"/>
<feature type="non-terminal residue" evidence="1">
    <location>
        <position position="47"/>
    </location>
</feature>
<keyword evidence="2" id="KW-1185">Reference proteome</keyword>
<dbReference type="EMBL" id="CAJVCH010097145">
    <property type="protein sequence ID" value="CAG7723256.1"/>
    <property type="molecule type" value="Genomic_DNA"/>
</dbReference>
<protein>
    <submittedName>
        <fullName evidence="1">Uncharacterized protein</fullName>
    </submittedName>
</protein>
<feature type="non-terminal residue" evidence="1">
    <location>
        <position position="1"/>
    </location>
</feature>
<gene>
    <name evidence="1" type="ORF">AFUS01_LOCUS12353</name>
</gene>
<dbReference type="AlphaFoldDB" id="A0A8J2P2M6"/>
<sequence>IASRASNLQARIDRLAVKVIQMDGLPEESASMQDSLNTKPFQSSMMF</sequence>
<reference evidence="1" key="1">
    <citation type="submission" date="2021-06" db="EMBL/GenBank/DDBJ databases">
        <authorList>
            <person name="Hodson N. C."/>
            <person name="Mongue J. A."/>
            <person name="Jaron S. K."/>
        </authorList>
    </citation>
    <scope>NUCLEOTIDE SEQUENCE</scope>
</reference>
<evidence type="ECO:0000313" key="2">
    <source>
        <dbReference type="Proteomes" id="UP000708208"/>
    </source>
</evidence>
<organism evidence="1 2">
    <name type="scientific">Allacma fusca</name>
    <dbReference type="NCBI Taxonomy" id="39272"/>
    <lineage>
        <taxon>Eukaryota</taxon>
        <taxon>Metazoa</taxon>
        <taxon>Ecdysozoa</taxon>
        <taxon>Arthropoda</taxon>
        <taxon>Hexapoda</taxon>
        <taxon>Collembola</taxon>
        <taxon>Symphypleona</taxon>
        <taxon>Sminthuridae</taxon>
        <taxon>Allacma</taxon>
    </lineage>
</organism>
<accession>A0A8J2P2M6</accession>